<evidence type="ECO:0000313" key="2">
    <source>
        <dbReference type="EMBL" id="TDC16213.1"/>
    </source>
</evidence>
<keyword evidence="1" id="KW-0812">Transmembrane</keyword>
<protein>
    <submittedName>
        <fullName evidence="2">Uncharacterized protein</fullName>
    </submittedName>
</protein>
<dbReference type="RefSeq" id="WP_131939359.1">
    <property type="nucleotide sequence ID" value="NZ_BAAAMX010000031.1"/>
</dbReference>
<dbReference type="EMBL" id="SMJW01000054">
    <property type="protein sequence ID" value="TDC16213.1"/>
    <property type="molecule type" value="Genomic_DNA"/>
</dbReference>
<feature type="transmembrane region" description="Helical" evidence="1">
    <location>
        <begin position="40"/>
        <end position="69"/>
    </location>
</feature>
<sequence>MIKEFLYREHRAVVPSYGFDLRPVLMHCLQARRLRVHRDAAITVLLAIGLSASWKATLIVLATLLAFALAVDYFTGHRMRAVVGVVLLFAAFPVLFAAFAAVSLLSSGIDGDLPGEGGFGGLSSLPEEAPAEGGHMWMGPLLAFLLLAGMVGVVVGHRVRLLLALRSLGPEGPSPVPAGFPSATMERIRYVGAAQDGNVTLYSHQNPFIGSGDVRSGRTRAWSVVIGLDRARPAKPGVPPLPVDPVELREAVRKRVTEMRDGLAPGESVALLVDDHIVAEGRCAQGRRPFGPRDPHVFFAGHPLIDEQGWRPFSKAREPAVEALVRNPQADIRCYQRITLEVHGEAVKDARNDPLVPAREEGIQINAFLYLAVQGRTLYAQFVCNALPPIRKAFRVVDVLSGYRGGRFLALALRLVGPEAFGEVVAAPFRLAAAGWEMLFPPREKDGDPWRFFSYDYGARFSLRESAAEPGFSTFLQKLDVNKYTRLIERRVLEGLLDHLQYDRNIDVSAYRGEVAAITSNSLIMNGGTVQGQVAFAPGGSVQQEQAVQGAG</sequence>
<gene>
    <name evidence="2" type="ORF">E1284_13270</name>
</gene>
<keyword evidence="1" id="KW-0472">Membrane</keyword>
<accession>A0A4R4P5X0</accession>
<dbReference type="Proteomes" id="UP000295431">
    <property type="component" value="Unassembled WGS sequence"/>
</dbReference>
<keyword evidence="1" id="KW-1133">Transmembrane helix</keyword>
<evidence type="ECO:0000256" key="1">
    <source>
        <dbReference type="SAM" id="Phobius"/>
    </source>
</evidence>
<keyword evidence="3" id="KW-1185">Reference proteome</keyword>
<comment type="caution">
    <text evidence="2">The sequence shown here is derived from an EMBL/GenBank/DDBJ whole genome shotgun (WGS) entry which is preliminary data.</text>
</comment>
<reference evidence="2 3" key="1">
    <citation type="submission" date="2019-03" db="EMBL/GenBank/DDBJ databases">
        <title>Draft genome sequences of novel Actinobacteria.</title>
        <authorList>
            <person name="Sahin N."/>
            <person name="Ay H."/>
            <person name="Saygin H."/>
        </authorList>
    </citation>
    <scope>NUCLEOTIDE SEQUENCE [LARGE SCALE GENOMIC DNA]</scope>
    <source>
        <strain evidence="2 3">DSM 45347</strain>
    </source>
</reference>
<dbReference type="OrthoDB" id="3078176at2"/>
<feature type="transmembrane region" description="Helical" evidence="1">
    <location>
        <begin position="137"/>
        <end position="156"/>
    </location>
</feature>
<feature type="transmembrane region" description="Helical" evidence="1">
    <location>
        <begin position="81"/>
        <end position="105"/>
    </location>
</feature>
<evidence type="ECO:0000313" key="3">
    <source>
        <dbReference type="Proteomes" id="UP000295431"/>
    </source>
</evidence>
<dbReference type="AlphaFoldDB" id="A0A4R4P5X0"/>
<name>A0A4R4P5X0_9ACTN</name>
<proteinExistence type="predicted"/>
<organism evidence="2 3">
    <name type="scientific">Actinomadura bangladeshensis</name>
    <dbReference type="NCBI Taxonomy" id="453573"/>
    <lineage>
        <taxon>Bacteria</taxon>
        <taxon>Bacillati</taxon>
        <taxon>Actinomycetota</taxon>
        <taxon>Actinomycetes</taxon>
        <taxon>Streptosporangiales</taxon>
        <taxon>Thermomonosporaceae</taxon>
        <taxon>Actinomadura</taxon>
    </lineage>
</organism>